<dbReference type="EMBL" id="AP025516">
    <property type="protein sequence ID" value="BDD87662.1"/>
    <property type="molecule type" value="Genomic_DNA"/>
</dbReference>
<dbReference type="Proteomes" id="UP000830055">
    <property type="component" value="Chromosome"/>
</dbReference>
<sequence>MRLVLLPVSPVGDGGYNKAVALDIKKLNIDKNDQVIVYNHGNQKVPENFNCIQRPNKFSSERILNTLLLRPSTDLLVSSLANKVSGATFSGIFCGDVMMYKATRKLFPNIEISVRFHNLFSLALKRQKVRRMTRNLKFNFNLFIFSRLESIILNDRKAYPIFINDIEQKFFELMFPGRESSVWSPIVSNQVFPTYPRKPDFVYFGSHAHHQTPGIKKFISEVFQPLKNRWPTINFHLWGRGGAEYHCPSKGILHHGDYNGESIPMAGEGLFINPDLLGGGVKFKVLEWLENGIAFISTPYGVEGYSFKPNRNIIVAEIFDWIKQIESYFKEAKLI</sequence>
<gene>
    <name evidence="1" type="ORF">DPPLL_20270</name>
</gene>
<evidence type="ECO:0000313" key="1">
    <source>
        <dbReference type="EMBL" id="BDD87662.1"/>
    </source>
</evidence>
<keyword evidence="2" id="KW-1185">Reference proteome</keyword>
<protein>
    <recommendedName>
        <fullName evidence="3">Glycosyltransferase family 1 protein</fullName>
    </recommendedName>
</protein>
<proteinExistence type="predicted"/>
<organism evidence="1 2">
    <name type="scientific">Desulfofustis limnaeus</name>
    <dbReference type="NCBI Taxonomy" id="2740163"/>
    <lineage>
        <taxon>Bacteria</taxon>
        <taxon>Pseudomonadati</taxon>
        <taxon>Thermodesulfobacteriota</taxon>
        <taxon>Desulfobulbia</taxon>
        <taxon>Desulfobulbales</taxon>
        <taxon>Desulfocapsaceae</taxon>
        <taxon>Desulfofustis</taxon>
    </lineage>
</organism>
<name>A0ABN6M886_9BACT</name>
<evidence type="ECO:0008006" key="3">
    <source>
        <dbReference type="Google" id="ProtNLM"/>
    </source>
</evidence>
<accession>A0ABN6M886</accession>
<evidence type="ECO:0000313" key="2">
    <source>
        <dbReference type="Proteomes" id="UP000830055"/>
    </source>
</evidence>
<reference evidence="1 2" key="1">
    <citation type="submission" date="2022-01" db="EMBL/GenBank/DDBJ databases">
        <title>Desulfofustis limnae sp. nov., a novel mesophilic sulfate-reducing bacterium isolated from marsh soil.</title>
        <authorList>
            <person name="Watanabe M."/>
            <person name="Takahashi A."/>
            <person name="Kojima H."/>
            <person name="Fukui M."/>
        </authorList>
    </citation>
    <scope>NUCLEOTIDE SEQUENCE [LARGE SCALE GENOMIC DNA]</scope>
    <source>
        <strain evidence="1 2">PPLL</strain>
    </source>
</reference>